<dbReference type="Pfam" id="PF01544">
    <property type="entry name" value="CorA"/>
    <property type="match status" value="1"/>
</dbReference>
<keyword evidence="8" id="KW-1185">Reference proteome</keyword>
<comment type="caution">
    <text evidence="7">The sequence shown here is derived from an EMBL/GenBank/DDBJ whole genome shotgun (WGS) entry which is preliminary data.</text>
</comment>
<feature type="region of interest" description="Disordered" evidence="5">
    <location>
        <begin position="517"/>
        <end position="579"/>
    </location>
</feature>
<protein>
    <submittedName>
        <fullName evidence="7">Uncharacterized protein</fullName>
    </submittedName>
</protein>
<dbReference type="SUPFAM" id="SSF144083">
    <property type="entry name" value="Magnesium transport protein CorA, transmembrane region"/>
    <property type="match status" value="1"/>
</dbReference>
<sequence length="1197" mass="136370">MDFPPPRRRETLPARLGGAQQQHTQPTAVAGTTYAPPPGSGYSHHAQPVYYAPVFPTGPSSGPRPETYYPQQVFYPQPPVHYVQAVATRVENDHFSTAPQTSSLIDEELNRRRTSETPRHRSPSPIVVERRSDARSQSKRTRFEDDDEYNSSSDSSESVERVVIRSYHTSRRESGYTENDSSTVYSFSPSRASRAPSSSREEDVEKSENGSVPQENGTPRVRATYVFESRYTGESRLGDPHTVKLSVQRTTAVKQKHLFRWIHTTRSSMDFDDFATIASQVPTLNVSERKAIAQLLPRVKRKFVKTIQTSNGKDVQYMEPAVVPYKIPDGGKDRSVVTRTAIWVCLPYFSLENYSGLLSAEKSSEFPVQTLLQAQFSKSARERDMQQAVCQNGRAANGRCFHIAQLWCLIIDKSLLLTYGRMTEDTLCAESRGSMTKIAIENTISEAKSRLMVSYRGSVTWAFLLEECQTWTDFLSHFREFWPRRVVFFMNKRQISAEDWPRIWHGAQRVNKNLVMDVDIGPDPKPPPRRLQQLPGGTQISSTQDSTKNKQASGPQVKSSVEQAKKLSPDWKPDYASRTNSIPSPESISIFAFLEGVSQPSGVDESVLNEHLLEVEDFLLNQTNFTDRKAYRGCNPSSRNDVYGILEKRGSHLSQSLDSSSKDQQDYEEDVDIFNAADTIFRFFFPVHVEVATVGKFWGALKFLVEHPREGSPLAKRIRRHRSFVIRVMRSLTVTIASFNETFGYSDSSSQMDMTIPDDLKNAWLHLTMSLIFVPYDEVMSETLLLIAQLLIEGGIEEIVKSMFTKSLTENAVILPMELLSLMSLKMLQDSTAGLPDISQTYSAYLESVAADIANKPSDRLHERRIGLLKQEITVIQKTLDAQHRIMDVLETNSKPQVASNEYMTSMDNPNIGYESYRSRVESSSRRDTPRSRSSPRTIDVSVRSPMHNAENTRSHTYARSRYHDNDFSNRTVTYDRDNRTHSAYYDEDAQVYYDTTQSNPDFKLAPTDAGGYRKLFTEECFRHIERRRREFGEFRYQASLLEEENQNKVETTKDRQERAIYAFTIVTVIFLPLSSIASIFGINTKDVRDMDLGQWVYWATAVPVTAAVVFFGLLWTGELGNILRWAASFGSHVRGGYQRIPDEYYDGDAMYDRRVRAAEMVRVVERERLGGYRSRSPSPPPPPPPAFVRRQVFYNR</sequence>
<dbReference type="PANTHER" id="PTHR46494">
    <property type="entry name" value="CORA FAMILY METAL ION TRANSPORTER (EUROFUNG)"/>
    <property type="match status" value="1"/>
</dbReference>
<dbReference type="GO" id="GO:0050897">
    <property type="term" value="F:cobalt ion binding"/>
    <property type="evidence" value="ECO:0007669"/>
    <property type="project" value="TreeGrafter"/>
</dbReference>
<evidence type="ECO:0000256" key="1">
    <source>
        <dbReference type="ARBA" id="ARBA00004651"/>
    </source>
</evidence>
<dbReference type="GO" id="GO:0015095">
    <property type="term" value="F:magnesium ion transmembrane transporter activity"/>
    <property type="evidence" value="ECO:0007669"/>
    <property type="project" value="TreeGrafter"/>
</dbReference>
<dbReference type="Gene3D" id="1.20.58.340">
    <property type="entry name" value="Magnesium transport protein CorA, transmembrane region"/>
    <property type="match status" value="1"/>
</dbReference>
<gene>
    <name evidence="7" type="ORF">N8I77_006810</name>
</gene>
<keyword evidence="2 6" id="KW-0812">Transmembrane</keyword>
<evidence type="ECO:0000256" key="5">
    <source>
        <dbReference type="SAM" id="MobiDB-lite"/>
    </source>
</evidence>
<evidence type="ECO:0000256" key="3">
    <source>
        <dbReference type="ARBA" id="ARBA00022989"/>
    </source>
</evidence>
<feature type="compositionally biased region" description="Polar residues" evidence="5">
    <location>
        <begin position="536"/>
        <end position="562"/>
    </location>
</feature>
<feature type="compositionally biased region" description="Basic and acidic residues" evidence="5">
    <location>
        <begin position="563"/>
        <end position="575"/>
    </location>
</feature>
<evidence type="ECO:0000256" key="2">
    <source>
        <dbReference type="ARBA" id="ARBA00022692"/>
    </source>
</evidence>
<evidence type="ECO:0000313" key="7">
    <source>
        <dbReference type="EMBL" id="KAK2608186.1"/>
    </source>
</evidence>
<proteinExistence type="predicted"/>
<feature type="compositionally biased region" description="Basic and acidic residues" evidence="5">
    <location>
        <begin position="199"/>
        <end position="208"/>
    </location>
</feature>
<dbReference type="InterPro" id="IPR045863">
    <property type="entry name" value="CorA_TM1_TM2"/>
</dbReference>
<feature type="region of interest" description="Disordered" evidence="5">
    <location>
        <begin position="95"/>
        <end position="222"/>
    </location>
</feature>
<feature type="region of interest" description="Disordered" evidence="5">
    <location>
        <begin position="903"/>
        <end position="954"/>
    </location>
</feature>
<feature type="compositionally biased region" description="Basic and acidic residues" evidence="5">
    <location>
        <begin position="917"/>
        <end position="931"/>
    </location>
</feature>
<feature type="transmembrane region" description="Helical" evidence="6">
    <location>
        <begin position="1061"/>
        <end position="1084"/>
    </location>
</feature>
<accession>A0AAD9SJX8</accession>
<feature type="compositionally biased region" description="Polar residues" evidence="5">
    <location>
        <begin position="176"/>
        <end position="187"/>
    </location>
</feature>
<dbReference type="GO" id="GO:0000287">
    <property type="term" value="F:magnesium ion binding"/>
    <property type="evidence" value="ECO:0007669"/>
    <property type="project" value="TreeGrafter"/>
</dbReference>
<dbReference type="AlphaFoldDB" id="A0AAD9SJX8"/>
<feature type="compositionally biased region" description="Basic and acidic residues" evidence="5">
    <location>
        <begin position="108"/>
        <end position="119"/>
    </location>
</feature>
<dbReference type="EMBL" id="JAUJFL010000003">
    <property type="protein sequence ID" value="KAK2608186.1"/>
    <property type="molecule type" value="Genomic_DNA"/>
</dbReference>
<feature type="compositionally biased region" description="Polar residues" evidence="5">
    <location>
        <begin position="95"/>
        <end position="104"/>
    </location>
</feature>
<keyword evidence="3 6" id="KW-1133">Transmembrane helix</keyword>
<feature type="transmembrane region" description="Helical" evidence="6">
    <location>
        <begin position="1096"/>
        <end position="1116"/>
    </location>
</feature>
<feature type="compositionally biased region" description="Basic and acidic residues" evidence="5">
    <location>
        <begin position="1"/>
        <end position="12"/>
    </location>
</feature>
<evidence type="ECO:0000256" key="6">
    <source>
        <dbReference type="SAM" id="Phobius"/>
    </source>
</evidence>
<dbReference type="GO" id="GO:0015087">
    <property type="term" value="F:cobalt ion transmembrane transporter activity"/>
    <property type="evidence" value="ECO:0007669"/>
    <property type="project" value="TreeGrafter"/>
</dbReference>
<reference evidence="7" key="1">
    <citation type="submission" date="2023-06" db="EMBL/GenBank/DDBJ databases">
        <authorList>
            <person name="Noh H."/>
        </authorList>
    </citation>
    <scope>NUCLEOTIDE SEQUENCE</scope>
    <source>
        <strain evidence="7">DUCC20226</strain>
    </source>
</reference>
<feature type="compositionally biased region" description="Low complexity" evidence="5">
    <location>
        <begin position="188"/>
        <end position="198"/>
    </location>
</feature>
<dbReference type="PANTHER" id="PTHR46494:SF3">
    <property type="entry name" value="ZINC TRANSPORT PROTEIN ZNTB"/>
    <property type="match status" value="1"/>
</dbReference>
<dbReference type="InterPro" id="IPR002523">
    <property type="entry name" value="MgTranspt_CorA/ZnTranspt_ZntB"/>
</dbReference>
<comment type="subcellular location">
    <subcellularLocation>
        <location evidence="1">Cell membrane</location>
        <topology evidence="1">Multi-pass membrane protein</topology>
    </subcellularLocation>
</comment>
<name>A0AAD9SJX8_PHOAM</name>
<organism evidence="7 8">
    <name type="scientific">Phomopsis amygdali</name>
    <name type="common">Fusicoccum amygdali</name>
    <dbReference type="NCBI Taxonomy" id="1214568"/>
    <lineage>
        <taxon>Eukaryota</taxon>
        <taxon>Fungi</taxon>
        <taxon>Dikarya</taxon>
        <taxon>Ascomycota</taxon>
        <taxon>Pezizomycotina</taxon>
        <taxon>Sordariomycetes</taxon>
        <taxon>Sordariomycetidae</taxon>
        <taxon>Diaporthales</taxon>
        <taxon>Diaporthaceae</taxon>
        <taxon>Diaporthe</taxon>
    </lineage>
</organism>
<dbReference type="Proteomes" id="UP001265746">
    <property type="component" value="Unassembled WGS sequence"/>
</dbReference>
<feature type="region of interest" description="Disordered" evidence="5">
    <location>
        <begin position="1"/>
        <end position="72"/>
    </location>
</feature>
<keyword evidence="4 6" id="KW-0472">Membrane</keyword>
<evidence type="ECO:0000313" key="8">
    <source>
        <dbReference type="Proteomes" id="UP001265746"/>
    </source>
</evidence>
<dbReference type="GO" id="GO:0005886">
    <property type="term" value="C:plasma membrane"/>
    <property type="evidence" value="ECO:0007669"/>
    <property type="project" value="UniProtKB-SubCell"/>
</dbReference>
<evidence type="ECO:0000256" key="4">
    <source>
        <dbReference type="ARBA" id="ARBA00023136"/>
    </source>
</evidence>